<dbReference type="Pfam" id="PF01061">
    <property type="entry name" value="ABC2_membrane"/>
    <property type="match status" value="1"/>
</dbReference>
<dbReference type="GO" id="GO:0140359">
    <property type="term" value="F:ABC-type transporter activity"/>
    <property type="evidence" value="ECO:0007669"/>
    <property type="project" value="InterPro"/>
</dbReference>
<evidence type="ECO:0000256" key="5">
    <source>
        <dbReference type="ARBA" id="ARBA00022741"/>
    </source>
</evidence>
<dbReference type="InterPro" id="IPR003593">
    <property type="entry name" value="AAA+_ATPase"/>
</dbReference>
<evidence type="ECO:0000313" key="11">
    <source>
        <dbReference type="EMBL" id="TXG70343.1"/>
    </source>
</evidence>
<reference evidence="12" key="1">
    <citation type="journal article" date="2019" name="Gigascience">
        <title>De novo genome assembly of the endangered Acer yangbiense, a plant species with extremely small populations endemic to Yunnan Province, China.</title>
        <authorList>
            <person name="Yang J."/>
            <person name="Wariss H.M."/>
            <person name="Tao L."/>
            <person name="Zhang R."/>
            <person name="Yun Q."/>
            <person name="Hollingsworth P."/>
            <person name="Dao Z."/>
            <person name="Luo G."/>
            <person name="Guo H."/>
            <person name="Ma Y."/>
            <person name="Sun W."/>
        </authorList>
    </citation>
    <scope>NUCLEOTIDE SEQUENCE [LARGE SCALE GENOMIC DNA]</scope>
    <source>
        <strain evidence="12">cv. Malutang</strain>
    </source>
</reference>
<keyword evidence="3" id="KW-0813">Transport</keyword>
<protein>
    <recommendedName>
        <fullName evidence="10">ABC transporter domain-containing protein</fullName>
    </recommendedName>
</protein>
<dbReference type="OrthoDB" id="66620at2759"/>
<dbReference type="Pfam" id="PF19055">
    <property type="entry name" value="ABC2_membrane_7"/>
    <property type="match status" value="1"/>
</dbReference>
<keyword evidence="12" id="KW-1185">Reference proteome</keyword>
<dbReference type="SMART" id="SM00382">
    <property type="entry name" value="AAA"/>
    <property type="match status" value="1"/>
</dbReference>
<evidence type="ECO:0000256" key="9">
    <source>
        <dbReference type="SAM" id="Phobius"/>
    </source>
</evidence>
<feature type="transmembrane region" description="Helical" evidence="9">
    <location>
        <begin position="528"/>
        <end position="547"/>
    </location>
</feature>
<dbReference type="AlphaFoldDB" id="A0A5C7IM08"/>
<evidence type="ECO:0000256" key="3">
    <source>
        <dbReference type="ARBA" id="ARBA00022448"/>
    </source>
</evidence>
<dbReference type="GO" id="GO:0016020">
    <property type="term" value="C:membrane"/>
    <property type="evidence" value="ECO:0007669"/>
    <property type="project" value="UniProtKB-SubCell"/>
</dbReference>
<feature type="transmembrane region" description="Helical" evidence="9">
    <location>
        <begin position="644"/>
        <end position="664"/>
    </location>
</feature>
<dbReference type="InterPro" id="IPR003439">
    <property type="entry name" value="ABC_transporter-like_ATP-bd"/>
</dbReference>
<dbReference type="Gene3D" id="3.40.50.300">
    <property type="entry name" value="P-loop containing nucleotide triphosphate hydrolases"/>
    <property type="match status" value="1"/>
</dbReference>
<dbReference type="SUPFAM" id="SSF52540">
    <property type="entry name" value="P-loop containing nucleoside triphosphate hydrolases"/>
    <property type="match status" value="1"/>
</dbReference>
<dbReference type="PANTHER" id="PTHR48042:SF8">
    <property type="entry name" value="ABC-2 TYPE TRANSPORTER TRANSMEMBRANE DOMAIN-CONTAINING PROTEIN"/>
    <property type="match status" value="1"/>
</dbReference>
<comment type="similarity">
    <text evidence="2">Belongs to the ABC transporter superfamily. ABCG family. Eye pigment precursor importer (TC 3.A.1.204) subfamily.</text>
</comment>
<dbReference type="GO" id="GO:0016887">
    <property type="term" value="F:ATP hydrolysis activity"/>
    <property type="evidence" value="ECO:0007669"/>
    <property type="project" value="InterPro"/>
</dbReference>
<evidence type="ECO:0000256" key="4">
    <source>
        <dbReference type="ARBA" id="ARBA00022692"/>
    </source>
</evidence>
<dbReference type="GO" id="GO:0005524">
    <property type="term" value="F:ATP binding"/>
    <property type="evidence" value="ECO:0007669"/>
    <property type="project" value="UniProtKB-KW"/>
</dbReference>
<evidence type="ECO:0000256" key="7">
    <source>
        <dbReference type="ARBA" id="ARBA00022989"/>
    </source>
</evidence>
<accession>A0A5C7IM08</accession>
<sequence length="703" mass="78934">MEFLRSKESGTSDRCKYKSNGAENNNGAYLVWEDLTVVAQSLKNGATKKLVSGLSGYAEPDRIMAIMGPSGSGKSTLLDALAGRLSTNTLMTGNILLNGKKAPIDSRDVSYVTQDDYFLGTLSVREILTYSSHLRLPSKMTNNDIDEIVQETIVKMGLQDCAENKIGNWHMRGISTGEKRRLSIGVEILTQPKVLFLDEPTSGLDSASAFFVLLVLNSIAHDGRIVVCSVHQPSSHLFDLFDDLLLLSNGETIYFGDAKLAVKFFAEAGFPCPTRRNPSDHFLRCINSDFDKISTSPLPSQRQSVSTQTEVIPTSSNSQIKLTTEEIKAKLVEKYKNSDISKNIRKRVQELTLSEEVEIVSNKSNARWWKQLWTLSGRSFLNMSRDMGYYWLRTLFYILVSVSAGNLYFNIGLSYPSILQIAKCDAFVYGYMICLSIGGLPFFLEEFKVKKNILIRSLSQFLTGLKVLSVLQKVSYRERISGHYGDGVFVLSNFLSSFPFLVMLSTSSGTIIYYMVKFHPGISRHAYFCINLFCCISIVETCMMVVASLVPNVLMGIGVGTCVVMLMMMASEIFKLLPDLPKFFWRYPMSYISFASWAIQGQYKNDMIGLDFDPQNPGDTKVMGEEVLQKIFGMELDHSKWCDLLALLVLLVSYRLILLAALKYKEKSLSLLHRLYASHFPTVKQLMLMKEKFISSKTNQPTS</sequence>
<evidence type="ECO:0000256" key="1">
    <source>
        <dbReference type="ARBA" id="ARBA00004141"/>
    </source>
</evidence>
<gene>
    <name evidence="11" type="ORF">EZV62_005278</name>
</gene>
<proteinExistence type="inferred from homology"/>
<comment type="subcellular location">
    <subcellularLocation>
        <location evidence="1">Membrane</location>
        <topology evidence="1">Multi-pass membrane protein</topology>
    </subcellularLocation>
</comment>
<dbReference type="InterPro" id="IPR052215">
    <property type="entry name" value="Plant_ABCG"/>
</dbReference>
<evidence type="ECO:0000256" key="6">
    <source>
        <dbReference type="ARBA" id="ARBA00022840"/>
    </source>
</evidence>
<keyword evidence="6" id="KW-0067">ATP-binding</keyword>
<dbReference type="PROSITE" id="PS50893">
    <property type="entry name" value="ABC_TRANSPORTER_2"/>
    <property type="match status" value="1"/>
</dbReference>
<keyword evidence="7 9" id="KW-1133">Transmembrane helix</keyword>
<keyword evidence="5" id="KW-0547">Nucleotide-binding</keyword>
<organism evidence="11 12">
    <name type="scientific">Acer yangbiense</name>
    <dbReference type="NCBI Taxonomy" id="1000413"/>
    <lineage>
        <taxon>Eukaryota</taxon>
        <taxon>Viridiplantae</taxon>
        <taxon>Streptophyta</taxon>
        <taxon>Embryophyta</taxon>
        <taxon>Tracheophyta</taxon>
        <taxon>Spermatophyta</taxon>
        <taxon>Magnoliopsida</taxon>
        <taxon>eudicotyledons</taxon>
        <taxon>Gunneridae</taxon>
        <taxon>Pentapetalae</taxon>
        <taxon>rosids</taxon>
        <taxon>malvids</taxon>
        <taxon>Sapindales</taxon>
        <taxon>Sapindaceae</taxon>
        <taxon>Hippocastanoideae</taxon>
        <taxon>Acereae</taxon>
        <taxon>Acer</taxon>
    </lineage>
</organism>
<evidence type="ECO:0000256" key="2">
    <source>
        <dbReference type="ARBA" id="ARBA00005814"/>
    </source>
</evidence>
<evidence type="ECO:0000259" key="10">
    <source>
        <dbReference type="PROSITE" id="PS50893"/>
    </source>
</evidence>
<keyword evidence="8 9" id="KW-0472">Membrane</keyword>
<dbReference type="Pfam" id="PF00005">
    <property type="entry name" value="ABC_tran"/>
    <property type="match status" value="1"/>
</dbReference>
<dbReference type="InterPro" id="IPR013525">
    <property type="entry name" value="ABC2_TM"/>
</dbReference>
<feature type="transmembrane region" description="Helical" evidence="9">
    <location>
        <begin position="390"/>
        <end position="411"/>
    </location>
</feature>
<name>A0A5C7IM08_9ROSI</name>
<feature type="transmembrane region" description="Helical" evidence="9">
    <location>
        <begin position="583"/>
        <end position="600"/>
    </location>
</feature>
<feature type="domain" description="ABC transporter" evidence="10">
    <location>
        <begin position="30"/>
        <end position="274"/>
    </location>
</feature>
<evidence type="ECO:0000256" key="8">
    <source>
        <dbReference type="ARBA" id="ARBA00023136"/>
    </source>
</evidence>
<dbReference type="InterPro" id="IPR043926">
    <property type="entry name" value="ABCG_dom"/>
</dbReference>
<dbReference type="InterPro" id="IPR027417">
    <property type="entry name" value="P-loop_NTPase"/>
</dbReference>
<keyword evidence="4 9" id="KW-0812">Transmembrane</keyword>
<evidence type="ECO:0000313" key="12">
    <source>
        <dbReference type="Proteomes" id="UP000323000"/>
    </source>
</evidence>
<comment type="caution">
    <text evidence="11">The sequence shown here is derived from an EMBL/GenBank/DDBJ whole genome shotgun (WGS) entry which is preliminary data.</text>
</comment>
<feature type="transmembrane region" description="Helical" evidence="9">
    <location>
        <begin position="553"/>
        <end position="571"/>
    </location>
</feature>
<dbReference type="EMBL" id="VAHF01000002">
    <property type="protein sequence ID" value="TXG70343.1"/>
    <property type="molecule type" value="Genomic_DNA"/>
</dbReference>
<feature type="transmembrane region" description="Helical" evidence="9">
    <location>
        <begin position="494"/>
        <end position="516"/>
    </location>
</feature>
<feature type="transmembrane region" description="Helical" evidence="9">
    <location>
        <begin position="426"/>
        <end position="444"/>
    </location>
</feature>
<dbReference type="Proteomes" id="UP000323000">
    <property type="component" value="Chromosome 2"/>
</dbReference>
<dbReference type="PANTHER" id="PTHR48042">
    <property type="entry name" value="ABC TRANSPORTER G FAMILY MEMBER 11"/>
    <property type="match status" value="1"/>
</dbReference>